<dbReference type="InterPro" id="IPR036282">
    <property type="entry name" value="Glutathione-S-Trfase_C_sf"/>
</dbReference>
<dbReference type="Gene3D" id="1.20.1050.10">
    <property type="match status" value="1"/>
</dbReference>
<dbReference type="RefSeq" id="WP_111199949.1">
    <property type="nucleotide sequence ID" value="NZ_QKVK01000010.1"/>
</dbReference>
<dbReference type="Pfam" id="PF13409">
    <property type="entry name" value="GST_N_2"/>
    <property type="match status" value="1"/>
</dbReference>
<evidence type="ECO:0000313" key="4">
    <source>
        <dbReference type="Proteomes" id="UP000248795"/>
    </source>
</evidence>
<dbReference type="PANTHER" id="PTHR44051">
    <property type="entry name" value="GLUTATHIONE S-TRANSFERASE-RELATED"/>
    <property type="match status" value="1"/>
</dbReference>
<dbReference type="EMBL" id="QKVK01000010">
    <property type="protein sequence ID" value="PZF75429.1"/>
    <property type="molecule type" value="Genomic_DNA"/>
</dbReference>
<gene>
    <name evidence="3" type="ORF">DK847_18090</name>
</gene>
<dbReference type="PROSITE" id="PS50404">
    <property type="entry name" value="GST_NTER"/>
    <property type="match status" value="1"/>
</dbReference>
<evidence type="ECO:0000259" key="1">
    <source>
        <dbReference type="PROSITE" id="PS50404"/>
    </source>
</evidence>
<feature type="domain" description="GST N-terminal" evidence="1">
    <location>
        <begin position="1"/>
        <end position="79"/>
    </location>
</feature>
<name>A0A2W2BGZ6_9HYPH</name>
<dbReference type="Pfam" id="PF14497">
    <property type="entry name" value="GST_C_3"/>
    <property type="match status" value="1"/>
</dbReference>
<evidence type="ECO:0008006" key="5">
    <source>
        <dbReference type="Google" id="ProtNLM"/>
    </source>
</evidence>
<dbReference type="Gene3D" id="3.40.30.10">
    <property type="entry name" value="Glutaredoxin"/>
    <property type="match status" value="1"/>
</dbReference>
<dbReference type="InterPro" id="IPR010987">
    <property type="entry name" value="Glutathione-S-Trfase_C-like"/>
</dbReference>
<dbReference type="InterPro" id="IPR040079">
    <property type="entry name" value="Glutathione_S-Trfase"/>
</dbReference>
<dbReference type="SUPFAM" id="SSF52833">
    <property type="entry name" value="Thioredoxin-like"/>
    <property type="match status" value="1"/>
</dbReference>
<organism evidence="3 4">
    <name type="scientific">Aestuariivirga litoralis</name>
    <dbReference type="NCBI Taxonomy" id="2650924"/>
    <lineage>
        <taxon>Bacteria</taxon>
        <taxon>Pseudomonadati</taxon>
        <taxon>Pseudomonadota</taxon>
        <taxon>Alphaproteobacteria</taxon>
        <taxon>Hyphomicrobiales</taxon>
        <taxon>Aestuariivirgaceae</taxon>
        <taxon>Aestuariivirga</taxon>
    </lineage>
</organism>
<sequence length="219" mass="24125">MYKLYNVKTWGSLAIHCLLEEMEAPYTNIWMSPEQVREPEFRSVSPLGMIPALGLADGRTLYESAAIVAFLVAAHPDKHMSPALGSPDYGEFLSLLVFMSTEIYGFGNFAFSAADYVDDAAGRDMLKARVRQRVDQFWAMLEKRLAASGPWLMGREFSALDLYAFMLSIWGSPTEEALHAKCPAVAKLATAVRARPKLKAVLESHGVLKPGGYVSSDLA</sequence>
<dbReference type="InterPro" id="IPR036249">
    <property type="entry name" value="Thioredoxin-like_sf"/>
</dbReference>
<keyword evidence="4" id="KW-1185">Reference proteome</keyword>
<evidence type="ECO:0000313" key="3">
    <source>
        <dbReference type="EMBL" id="PZF75429.1"/>
    </source>
</evidence>
<dbReference type="InterPro" id="IPR004045">
    <property type="entry name" value="Glutathione_S-Trfase_N"/>
</dbReference>
<protein>
    <recommendedName>
        <fullName evidence="5">Glutathione S-transferase</fullName>
    </recommendedName>
</protein>
<dbReference type="CDD" id="cd03057">
    <property type="entry name" value="GST_N_Beta"/>
    <property type="match status" value="1"/>
</dbReference>
<evidence type="ECO:0000259" key="2">
    <source>
        <dbReference type="PROSITE" id="PS50405"/>
    </source>
</evidence>
<dbReference type="PANTHER" id="PTHR44051:SF8">
    <property type="entry name" value="GLUTATHIONE S-TRANSFERASE GSTA"/>
    <property type="match status" value="1"/>
</dbReference>
<dbReference type="SFLD" id="SFLDS00019">
    <property type="entry name" value="Glutathione_Transferase_(cytos"/>
    <property type="match status" value="1"/>
</dbReference>
<feature type="domain" description="GST C-terminal" evidence="2">
    <location>
        <begin position="85"/>
        <end position="219"/>
    </location>
</feature>
<reference evidence="4" key="1">
    <citation type="submission" date="2018-06" db="EMBL/GenBank/DDBJ databases">
        <title>Aestuariibacter litoralis strain KCTC 52945T.</title>
        <authorList>
            <person name="Li X."/>
            <person name="Salam N."/>
            <person name="Li J.-L."/>
            <person name="Chen Y.-M."/>
            <person name="Yang Z.-W."/>
            <person name="Zhang L.-Y."/>
            <person name="Han M.-X."/>
            <person name="Xiao M."/>
            <person name="Li W.-J."/>
        </authorList>
    </citation>
    <scope>NUCLEOTIDE SEQUENCE [LARGE SCALE GENOMIC DNA]</scope>
    <source>
        <strain evidence="4">KCTC 52945</strain>
    </source>
</reference>
<proteinExistence type="predicted"/>
<comment type="caution">
    <text evidence="3">The sequence shown here is derived from an EMBL/GenBank/DDBJ whole genome shotgun (WGS) entry which is preliminary data.</text>
</comment>
<dbReference type="InterPro" id="IPR004046">
    <property type="entry name" value="GST_C"/>
</dbReference>
<dbReference type="AlphaFoldDB" id="A0A2W2BGZ6"/>
<dbReference type="Proteomes" id="UP000248795">
    <property type="component" value="Unassembled WGS sequence"/>
</dbReference>
<dbReference type="PROSITE" id="PS50405">
    <property type="entry name" value="GST_CTER"/>
    <property type="match status" value="1"/>
</dbReference>
<accession>A0A2W2BGZ6</accession>
<dbReference type="SUPFAM" id="SSF47616">
    <property type="entry name" value="GST C-terminal domain-like"/>
    <property type="match status" value="1"/>
</dbReference>